<dbReference type="OrthoDB" id="9972253at2759"/>
<dbReference type="AlphaFoldDB" id="A0A9J7FHV4"/>
<organism evidence="1 2">
    <name type="scientific">Cricetulus griseus</name>
    <name type="common">Chinese hamster</name>
    <name type="synonym">Cricetulus barabensis griseus</name>
    <dbReference type="NCBI Taxonomy" id="10029"/>
    <lineage>
        <taxon>Eukaryota</taxon>
        <taxon>Metazoa</taxon>
        <taxon>Chordata</taxon>
        <taxon>Craniata</taxon>
        <taxon>Vertebrata</taxon>
        <taxon>Euteleostomi</taxon>
        <taxon>Mammalia</taxon>
        <taxon>Eutheria</taxon>
        <taxon>Euarchontoglires</taxon>
        <taxon>Glires</taxon>
        <taxon>Rodentia</taxon>
        <taxon>Myomorpha</taxon>
        <taxon>Muroidea</taxon>
        <taxon>Cricetidae</taxon>
        <taxon>Cricetinae</taxon>
        <taxon>Cricetulus</taxon>
    </lineage>
</organism>
<dbReference type="CTD" id="112474206"/>
<evidence type="ECO:0000313" key="1">
    <source>
        <dbReference type="Proteomes" id="UP001108280"/>
    </source>
</evidence>
<dbReference type="GeneID" id="100769565"/>
<dbReference type="Pfam" id="PF15849">
    <property type="entry name" value="DUF4722"/>
    <property type="match status" value="1"/>
</dbReference>
<dbReference type="RefSeq" id="XP_027291247.1">
    <property type="nucleotide sequence ID" value="XM_027435446.1"/>
</dbReference>
<dbReference type="KEGG" id="cge:100769565"/>
<dbReference type="RefSeq" id="XP_027260726.1">
    <property type="nucleotide sequence ID" value="XM_027404925.1"/>
</dbReference>
<sequence>MSHFFYLAPEILLPFSPLTSKEFEMIRRKARELWQEETQWSASSVTTYSGSYRQKQLDEATCNRLAQRAGQQQFEYKQTPLLGSSASITLPGQAGSQEAADGKG</sequence>
<proteinExistence type="predicted"/>
<reference evidence="1" key="2">
    <citation type="journal article" date="2020" name="Biotechnol. Bioeng.">
        <title>Chromosome-scale scaffolds for the Chinese hamster reference genome assembly to facilitate the study of the CHO epigenome.</title>
        <authorList>
            <person name="Hilliard W."/>
            <person name="MacDonald M."/>
            <person name="Lee K.H."/>
        </authorList>
    </citation>
    <scope>NUCLEOTIDE SEQUENCE [LARGE SCALE GENOMIC DNA]</scope>
    <source>
        <strain evidence="1">17A/GY</strain>
    </source>
</reference>
<dbReference type="Proteomes" id="UP001108280">
    <property type="component" value="Chromosome 3"/>
</dbReference>
<reference evidence="1" key="1">
    <citation type="journal article" date="2018" name="Biotechnol. Bioeng.">
        <title>A reference genome of the Chinese hamster based on a hybrid assembly strategy.</title>
        <authorList>
            <person name="Rupp O."/>
            <person name="MacDonald M.L."/>
            <person name="Li S."/>
            <person name="Dhiman H."/>
            <person name="Polson S."/>
            <person name="Griep S."/>
            <person name="Heffner K."/>
            <person name="Hernandez I."/>
            <person name="Brinkrolf K."/>
            <person name="Jadhav V."/>
            <person name="Samoudi M."/>
            <person name="Hao H."/>
            <person name="Kingham B."/>
            <person name="Goesmann A."/>
            <person name="Betenbaugh M.J."/>
            <person name="Lewis N.E."/>
            <person name="Borth N."/>
            <person name="Lee K.H."/>
        </authorList>
    </citation>
    <scope>NUCLEOTIDE SEQUENCE [LARGE SCALE GENOMIC DNA]</scope>
    <source>
        <strain evidence="1">17A/GY</strain>
    </source>
</reference>
<reference evidence="2" key="3">
    <citation type="submission" date="2025-08" db="UniProtKB">
        <authorList>
            <consortium name="RefSeq"/>
        </authorList>
    </citation>
    <scope>IDENTIFICATION</scope>
    <source>
        <strain evidence="2">17A/GY</strain>
        <tissue evidence="2">Liver</tissue>
    </source>
</reference>
<keyword evidence="1" id="KW-1185">Reference proteome</keyword>
<name>A0A9J7FHV4_CRIGR</name>
<protein>
    <submittedName>
        <fullName evidence="2">Uncharacterized protein C4orf51 homolog</fullName>
    </submittedName>
</protein>
<evidence type="ECO:0000313" key="2">
    <source>
        <dbReference type="RefSeq" id="XP_027260726.1"/>
    </source>
</evidence>
<gene>
    <name evidence="2" type="primary">CUNH4orf51</name>
</gene>
<accession>A0A9J7FHV4</accession>
<dbReference type="InterPro" id="IPR031708">
    <property type="entry name" value="DUF4722"/>
</dbReference>